<evidence type="ECO:0000313" key="1">
    <source>
        <dbReference type="EMBL" id="CAI8022716.1"/>
    </source>
</evidence>
<evidence type="ECO:0000313" key="2">
    <source>
        <dbReference type="Proteomes" id="UP001174909"/>
    </source>
</evidence>
<dbReference type="AlphaFoldDB" id="A0AA35S6A7"/>
<sequence>GLAVDWINDKVYFSYGDTGSNLVDPNHLAIYNMATGVHIEITPATPHARFHDLAVDPIGQKLYWTSGNKLLQSTLSGDNIMVLYSSSCFLRYIHLNTKL</sequence>
<dbReference type="Proteomes" id="UP001174909">
    <property type="component" value="Unassembled WGS sequence"/>
</dbReference>
<dbReference type="InterPro" id="IPR011042">
    <property type="entry name" value="6-blade_b-propeller_TolB-like"/>
</dbReference>
<comment type="caution">
    <text evidence="1">The sequence shown here is derived from an EMBL/GenBank/DDBJ whole genome shotgun (WGS) entry which is preliminary data.</text>
</comment>
<feature type="non-terminal residue" evidence="1">
    <location>
        <position position="99"/>
    </location>
</feature>
<organism evidence="1 2">
    <name type="scientific">Geodia barretti</name>
    <name type="common">Barrett's horny sponge</name>
    <dbReference type="NCBI Taxonomy" id="519541"/>
    <lineage>
        <taxon>Eukaryota</taxon>
        <taxon>Metazoa</taxon>
        <taxon>Porifera</taxon>
        <taxon>Demospongiae</taxon>
        <taxon>Heteroscleromorpha</taxon>
        <taxon>Tetractinellida</taxon>
        <taxon>Astrophorina</taxon>
        <taxon>Geodiidae</taxon>
        <taxon>Geodia</taxon>
    </lineage>
</organism>
<gene>
    <name evidence="1" type="ORF">GBAR_LOCUS13319</name>
</gene>
<feature type="non-terminal residue" evidence="1">
    <location>
        <position position="1"/>
    </location>
</feature>
<dbReference type="EMBL" id="CASHTH010001975">
    <property type="protein sequence ID" value="CAI8022716.1"/>
    <property type="molecule type" value="Genomic_DNA"/>
</dbReference>
<dbReference type="Gene3D" id="2.120.10.30">
    <property type="entry name" value="TolB, C-terminal domain"/>
    <property type="match status" value="1"/>
</dbReference>
<proteinExistence type="predicted"/>
<accession>A0AA35S6A7</accession>
<reference evidence="1" key="1">
    <citation type="submission" date="2023-03" db="EMBL/GenBank/DDBJ databases">
        <authorList>
            <person name="Steffen K."/>
            <person name="Cardenas P."/>
        </authorList>
    </citation>
    <scope>NUCLEOTIDE SEQUENCE</scope>
</reference>
<dbReference type="SUPFAM" id="SSF63825">
    <property type="entry name" value="YWTD domain"/>
    <property type="match status" value="1"/>
</dbReference>
<keyword evidence="2" id="KW-1185">Reference proteome</keyword>
<name>A0AA35S6A7_GEOBA</name>
<protein>
    <submittedName>
        <fullName evidence="1">Uncharacterized protein</fullName>
    </submittedName>
</protein>